<protein>
    <submittedName>
        <fullName evidence="1">Cold-shock protein</fullName>
    </submittedName>
</protein>
<evidence type="ECO:0000313" key="2">
    <source>
        <dbReference type="Proteomes" id="UP000006868"/>
    </source>
</evidence>
<dbReference type="RefSeq" id="WP_016822696.1">
    <property type="nucleotide sequence ID" value="NC_014622.2"/>
</dbReference>
<name>A0A0D5ZC21_PAEPS</name>
<organism evidence="1 2">
    <name type="scientific">Paenibacillus polymyxa (strain SC2)</name>
    <name type="common">Bacillus polymyxa</name>
    <dbReference type="NCBI Taxonomy" id="886882"/>
    <lineage>
        <taxon>Bacteria</taxon>
        <taxon>Bacillati</taxon>
        <taxon>Bacillota</taxon>
        <taxon>Bacilli</taxon>
        <taxon>Bacillales</taxon>
        <taxon>Paenibacillaceae</taxon>
        <taxon>Paenibacillus</taxon>
    </lineage>
</organism>
<dbReference type="InterPro" id="IPR025916">
    <property type="entry name" value="YdjO"/>
</dbReference>
<reference evidence="1 2" key="1">
    <citation type="journal article" date="2011" name="J. Bacteriol.">
        <title>Complete genome sequence of Paenibacillus polymyxa SC2, a strain of plant growth-promoting Rhizobacterium with broad-spectrum antimicrobial activity.</title>
        <authorList>
            <person name="Ma M."/>
            <person name="Wang C."/>
            <person name="Ding Y."/>
            <person name="Li L."/>
            <person name="Shen D."/>
            <person name="Jiang X."/>
            <person name="Guan D."/>
            <person name="Cao F."/>
            <person name="Chen H."/>
            <person name="Feng R."/>
            <person name="Wang X."/>
            <person name="Ge Y."/>
            <person name="Yao L."/>
            <person name="Bing X."/>
            <person name="Yang X."/>
            <person name="Li J."/>
            <person name="Du B."/>
        </authorList>
    </citation>
    <scope>NUCLEOTIDE SEQUENCE [LARGE SCALE GENOMIC DNA]</scope>
    <source>
        <strain evidence="1 2">SC2</strain>
    </source>
</reference>
<dbReference type="GeneID" id="93348603"/>
<dbReference type="EMBL" id="CP002213">
    <property type="protein sequence ID" value="AKA44325.1"/>
    <property type="molecule type" value="Genomic_DNA"/>
</dbReference>
<accession>A0A0D5ZC21</accession>
<gene>
    <name evidence="1" type="ORF">PPSC2_24220</name>
</gene>
<dbReference type="Proteomes" id="UP000006868">
    <property type="component" value="Chromosome"/>
</dbReference>
<dbReference type="Pfam" id="PF14169">
    <property type="entry name" value="YdjO"/>
    <property type="match status" value="1"/>
</dbReference>
<dbReference type="PATRIC" id="fig|886882.15.peg.5128"/>
<proteinExistence type="predicted"/>
<dbReference type="OrthoDB" id="1955171at2"/>
<evidence type="ECO:0000313" key="1">
    <source>
        <dbReference type="EMBL" id="AKA44325.1"/>
    </source>
</evidence>
<sequence>MYRRQAPEIIPEENTAIWSCTNEGCNGWMRTDFTFLSEPACPLCQATMGQEMRMLPILNRTGNSFVAQRS</sequence>
<dbReference type="HOGENOM" id="CLU_197449_0_0_9"/>
<dbReference type="AlphaFoldDB" id="A0A0D5ZC21"/>
<dbReference type="KEGG" id="ppm:PPSC2_24220"/>